<protein>
    <submittedName>
        <fullName evidence="2">Histidine phosphatase family protein</fullName>
    </submittedName>
</protein>
<keyword evidence="1" id="KW-1133">Transmembrane helix</keyword>
<dbReference type="SMART" id="SM00855">
    <property type="entry name" value="PGAM"/>
    <property type="match status" value="1"/>
</dbReference>
<keyword evidence="1" id="KW-0472">Membrane</keyword>
<comment type="caution">
    <text evidence="2">The sequence shown here is derived from an EMBL/GenBank/DDBJ whole genome shotgun (WGS) entry which is preliminary data.</text>
</comment>
<dbReference type="SUPFAM" id="SSF53254">
    <property type="entry name" value="Phosphoglycerate mutase-like"/>
    <property type="match status" value="1"/>
</dbReference>
<dbReference type="Gene3D" id="3.40.50.1240">
    <property type="entry name" value="Phosphoglycerate mutase-like"/>
    <property type="match status" value="1"/>
</dbReference>
<evidence type="ECO:0000256" key="1">
    <source>
        <dbReference type="SAM" id="Phobius"/>
    </source>
</evidence>
<name>A0A5M9I121_9FIRM</name>
<dbReference type="OrthoDB" id="9782128at2"/>
<keyword evidence="1" id="KW-0812">Transmembrane</keyword>
<dbReference type="InterPro" id="IPR013078">
    <property type="entry name" value="His_Pase_superF_clade-1"/>
</dbReference>
<sequence length="256" mass="29120">MRLLFIRHGDPDYVHDTLTEKGHREAALLAERAADLNLGKCYVSPLGRAQATAGYSMKKLGSTAGTLEWLKEFPARIDLNKAPELLEAFPNAKMESGRYVPNIVWDIVPSYWAEHSECMDPVRWRECDICRNSDTVEIYDYVTGKFDRLLAEHGYIRSGRCYHVEKESKETLTFFCHFGITCVFLAYLWGVSPFLLWHSFALAPTSVTEVVTEERQQGTACFRGLKIGDVSHLVIGEEPVSTAARFCEVYSDKERH</sequence>
<gene>
    <name evidence="2" type="ORF">FNY66_08975</name>
</gene>
<dbReference type="EMBL" id="VMSO01000010">
    <property type="protein sequence ID" value="KAA8501231.1"/>
    <property type="molecule type" value="Genomic_DNA"/>
</dbReference>
<proteinExistence type="predicted"/>
<feature type="transmembrane region" description="Helical" evidence="1">
    <location>
        <begin position="172"/>
        <end position="190"/>
    </location>
</feature>
<dbReference type="RefSeq" id="WP_087150880.1">
    <property type="nucleotide sequence ID" value="NZ_VMSO01000010.1"/>
</dbReference>
<evidence type="ECO:0000313" key="2">
    <source>
        <dbReference type="EMBL" id="KAA8501231.1"/>
    </source>
</evidence>
<accession>A0A5M9I121</accession>
<evidence type="ECO:0000313" key="3">
    <source>
        <dbReference type="Proteomes" id="UP000322025"/>
    </source>
</evidence>
<dbReference type="Pfam" id="PF00300">
    <property type="entry name" value="His_Phos_1"/>
    <property type="match status" value="1"/>
</dbReference>
<dbReference type="Proteomes" id="UP000322025">
    <property type="component" value="Unassembled WGS sequence"/>
</dbReference>
<dbReference type="InterPro" id="IPR029033">
    <property type="entry name" value="His_PPase_superfam"/>
</dbReference>
<reference evidence="2 3" key="1">
    <citation type="submission" date="2019-07" db="EMBL/GenBank/DDBJ databases">
        <authorList>
            <person name="Wongkuna S."/>
            <person name="Scaria J."/>
        </authorList>
    </citation>
    <scope>NUCLEOTIDE SEQUENCE [LARGE SCALE GENOMIC DNA]</scope>
    <source>
        <strain evidence="2 3">SW178</strain>
    </source>
</reference>
<organism evidence="2 3">
    <name type="scientific">Mediterraneibacter catenae</name>
    <dbReference type="NCBI Taxonomy" id="2594882"/>
    <lineage>
        <taxon>Bacteria</taxon>
        <taxon>Bacillati</taxon>
        <taxon>Bacillota</taxon>
        <taxon>Clostridia</taxon>
        <taxon>Lachnospirales</taxon>
        <taxon>Lachnospiraceae</taxon>
        <taxon>Mediterraneibacter</taxon>
    </lineage>
</organism>
<dbReference type="AlphaFoldDB" id="A0A5M9I121"/>
<keyword evidence="3" id="KW-1185">Reference proteome</keyword>